<accession>A0A0E0E1L6</accession>
<protein>
    <submittedName>
        <fullName evidence="1">Uncharacterized protein</fullName>
    </submittedName>
</protein>
<name>A0A0E0E1L6_9ORYZ</name>
<dbReference type="Gramene" id="OMERI06G15400.1">
    <property type="protein sequence ID" value="OMERI06G15400.1"/>
    <property type="gene ID" value="OMERI06G15400"/>
</dbReference>
<organism evidence="1">
    <name type="scientific">Oryza meridionalis</name>
    <dbReference type="NCBI Taxonomy" id="40149"/>
    <lineage>
        <taxon>Eukaryota</taxon>
        <taxon>Viridiplantae</taxon>
        <taxon>Streptophyta</taxon>
        <taxon>Embryophyta</taxon>
        <taxon>Tracheophyta</taxon>
        <taxon>Spermatophyta</taxon>
        <taxon>Magnoliopsida</taxon>
        <taxon>Liliopsida</taxon>
        <taxon>Poales</taxon>
        <taxon>Poaceae</taxon>
        <taxon>BOP clade</taxon>
        <taxon>Oryzoideae</taxon>
        <taxon>Oryzeae</taxon>
        <taxon>Oryzinae</taxon>
        <taxon>Oryza</taxon>
    </lineage>
</organism>
<keyword evidence="2" id="KW-1185">Reference proteome</keyword>
<sequence>MRWCCWWERGRRCGASLGHAAWERDHLRAAALEGRAAQEAEDVLVGIRCGGRASVAVAAAGGGGGA</sequence>
<dbReference type="AlphaFoldDB" id="A0A0E0E1L6"/>
<dbReference type="EnsemblPlants" id="OMERI06G15400.1">
    <property type="protein sequence ID" value="OMERI06G15400.1"/>
    <property type="gene ID" value="OMERI06G15400"/>
</dbReference>
<dbReference type="HOGENOM" id="CLU_2835515_0_0_1"/>
<dbReference type="Proteomes" id="UP000008021">
    <property type="component" value="Chromosome 6"/>
</dbReference>
<proteinExistence type="predicted"/>
<evidence type="ECO:0000313" key="2">
    <source>
        <dbReference type="Proteomes" id="UP000008021"/>
    </source>
</evidence>
<reference evidence="1" key="1">
    <citation type="submission" date="2015-04" db="UniProtKB">
        <authorList>
            <consortium name="EnsemblPlants"/>
        </authorList>
    </citation>
    <scope>IDENTIFICATION</scope>
</reference>
<reference evidence="1" key="2">
    <citation type="submission" date="2018-05" db="EMBL/GenBank/DDBJ databases">
        <title>OmerRS3 (Oryza meridionalis Reference Sequence Version 3).</title>
        <authorList>
            <person name="Zhang J."/>
            <person name="Kudrna D."/>
            <person name="Lee S."/>
            <person name="Talag J."/>
            <person name="Welchert J."/>
            <person name="Wing R.A."/>
        </authorList>
    </citation>
    <scope>NUCLEOTIDE SEQUENCE [LARGE SCALE GENOMIC DNA]</scope>
    <source>
        <strain evidence="1">cv. OR44</strain>
    </source>
</reference>
<evidence type="ECO:0000313" key="1">
    <source>
        <dbReference type="EnsemblPlants" id="OMERI06G15400.1"/>
    </source>
</evidence>